<dbReference type="EMBL" id="QASA01000001">
    <property type="protein sequence ID" value="RDC65799.1"/>
    <property type="molecule type" value="Genomic_DNA"/>
</dbReference>
<name>A0A369QSK1_9BACT</name>
<organism evidence="1 2">
    <name type="scientific">Adhaeribacter pallidiroseus</name>
    <dbReference type="NCBI Taxonomy" id="2072847"/>
    <lineage>
        <taxon>Bacteria</taxon>
        <taxon>Pseudomonadati</taxon>
        <taxon>Bacteroidota</taxon>
        <taxon>Cytophagia</taxon>
        <taxon>Cytophagales</taxon>
        <taxon>Hymenobacteraceae</taxon>
        <taxon>Adhaeribacter</taxon>
    </lineage>
</organism>
<dbReference type="AlphaFoldDB" id="A0A369QSK1"/>
<keyword evidence="2" id="KW-1185">Reference proteome</keyword>
<dbReference type="RefSeq" id="WP_115374755.1">
    <property type="nucleotide sequence ID" value="NZ_QASA01000001.1"/>
</dbReference>
<dbReference type="OrthoDB" id="483934at2"/>
<evidence type="ECO:0000313" key="2">
    <source>
        <dbReference type="Proteomes" id="UP000253919"/>
    </source>
</evidence>
<dbReference type="Proteomes" id="UP000253919">
    <property type="component" value="Unassembled WGS sequence"/>
</dbReference>
<comment type="caution">
    <text evidence="1">The sequence shown here is derived from an EMBL/GenBank/DDBJ whole genome shotgun (WGS) entry which is preliminary data.</text>
</comment>
<reference evidence="1 2" key="1">
    <citation type="submission" date="2018-04" db="EMBL/GenBank/DDBJ databases">
        <title>Adhaeribacter sp. HMF7616 genome sequencing and assembly.</title>
        <authorList>
            <person name="Kang H."/>
            <person name="Kang J."/>
            <person name="Cha I."/>
            <person name="Kim H."/>
            <person name="Joh K."/>
        </authorList>
    </citation>
    <scope>NUCLEOTIDE SEQUENCE [LARGE SCALE GENOMIC DNA]</scope>
    <source>
        <strain evidence="1 2">HMF7616</strain>
    </source>
</reference>
<protein>
    <submittedName>
        <fullName evidence="1">Uncharacterized protein</fullName>
    </submittedName>
</protein>
<accession>A0A369QSK1</accession>
<evidence type="ECO:0000313" key="1">
    <source>
        <dbReference type="EMBL" id="RDC65799.1"/>
    </source>
</evidence>
<gene>
    <name evidence="1" type="ORF">AHMF7616_04429</name>
</gene>
<proteinExistence type="predicted"/>
<sequence>MDYPWYTVLEKDIELQQGDFIPECPIIIPPTSFEEGEEYDIEVQQIDSIIMSQSCDLVNGKIAIVLVCPYYSLKTFVEGLREDEKSKRGLAKVLDNLRKGHLPGYHLLDKDAQIDSLHDYQVVDFKNVYGINFGALQKLAESLPNRIRLLPPYREHLSQAFARYFMRVGLPQDIKIEGY</sequence>